<comment type="similarity">
    <text evidence="2 8">Belongs to the metallo-dependent hydrolases superfamily. ATZ/TRZ family.</text>
</comment>
<dbReference type="STRING" id="5364.A0A5C3NB70"/>
<comment type="catalytic activity">
    <reaction evidence="6 8">
        <text>guanine + H2O + H(+) = xanthine + NH4(+)</text>
        <dbReference type="Rhea" id="RHEA:14665"/>
        <dbReference type="ChEBI" id="CHEBI:15377"/>
        <dbReference type="ChEBI" id="CHEBI:15378"/>
        <dbReference type="ChEBI" id="CHEBI:16235"/>
        <dbReference type="ChEBI" id="CHEBI:17712"/>
        <dbReference type="ChEBI" id="CHEBI:28938"/>
        <dbReference type="EC" id="3.5.4.3"/>
    </reaction>
</comment>
<dbReference type="EMBL" id="ML213505">
    <property type="protein sequence ID" value="TFK55059.1"/>
    <property type="molecule type" value="Genomic_DNA"/>
</dbReference>
<dbReference type="InterPro" id="IPR006680">
    <property type="entry name" value="Amidohydro-rel"/>
</dbReference>
<dbReference type="GO" id="GO:0006147">
    <property type="term" value="P:guanine catabolic process"/>
    <property type="evidence" value="ECO:0007669"/>
    <property type="project" value="UniProtKB-UniRule"/>
</dbReference>
<evidence type="ECO:0000313" key="10">
    <source>
        <dbReference type="EMBL" id="TFK55059.1"/>
    </source>
</evidence>
<evidence type="ECO:0000259" key="9">
    <source>
        <dbReference type="Pfam" id="PF01979"/>
    </source>
</evidence>
<dbReference type="UniPathway" id="UPA00603">
    <property type="reaction ID" value="UER00660"/>
</dbReference>
<evidence type="ECO:0000256" key="3">
    <source>
        <dbReference type="ARBA" id="ARBA00022723"/>
    </source>
</evidence>
<evidence type="ECO:0000256" key="4">
    <source>
        <dbReference type="ARBA" id="ARBA00022801"/>
    </source>
</evidence>
<keyword evidence="11" id="KW-1185">Reference proteome</keyword>
<dbReference type="InterPro" id="IPR011059">
    <property type="entry name" value="Metal-dep_hydrolase_composite"/>
</dbReference>
<dbReference type="GO" id="GO:0005829">
    <property type="term" value="C:cytosol"/>
    <property type="evidence" value="ECO:0007669"/>
    <property type="project" value="TreeGrafter"/>
</dbReference>
<proteinExistence type="inferred from homology"/>
<evidence type="ECO:0000256" key="1">
    <source>
        <dbReference type="ARBA" id="ARBA00004984"/>
    </source>
</evidence>
<dbReference type="InterPro" id="IPR051607">
    <property type="entry name" value="Metallo-dep_hydrolases"/>
</dbReference>
<dbReference type="NCBIfam" id="TIGR02967">
    <property type="entry name" value="guan_deamin"/>
    <property type="match status" value="1"/>
</dbReference>
<protein>
    <recommendedName>
        <fullName evidence="8">Guanine deaminase</fullName>
        <shortName evidence="8">Guanase</shortName>
        <ecNumber evidence="8">3.5.4.3</ecNumber>
    </recommendedName>
    <alternativeName>
        <fullName evidence="8">Guanine aminohydrolase</fullName>
    </alternativeName>
</protein>
<evidence type="ECO:0000256" key="8">
    <source>
        <dbReference type="RuleBase" id="RU366009"/>
    </source>
</evidence>
<dbReference type="FunFam" id="3.20.20.140:FF:000022">
    <property type="entry name" value="Guanine deaminase"/>
    <property type="match status" value="1"/>
</dbReference>
<evidence type="ECO:0000313" key="11">
    <source>
        <dbReference type="Proteomes" id="UP000305948"/>
    </source>
</evidence>
<comment type="function">
    <text evidence="7 8">Catalyzes the hydrolytic deamination of guanine, producing xanthine and ammonia.</text>
</comment>
<name>A0A5C3NB70_9AGAM</name>
<keyword evidence="5 8" id="KW-0862">Zinc</keyword>
<evidence type="ECO:0000256" key="6">
    <source>
        <dbReference type="ARBA" id="ARBA00051148"/>
    </source>
</evidence>
<dbReference type="Gene3D" id="3.20.20.140">
    <property type="entry name" value="Metal-dependent hydrolases"/>
    <property type="match status" value="1"/>
</dbReference>
<dbReference type="AlphaFoldDB" id="A0A5C3NB70"/>
<dbReference type="Proteomes" id="UP000305948">
    <property type="component" value="Unassembled WGS sequence"/>
</dbReference>
<keyword evidence="3 8" id="KW-0479">Metal-binding</keyword>
<evidence type="ECO:0000256" key="5">
    <source>
        <dbReference type="ARBA" id="ARBA00022833"/>
    </source>
</evidence>
<dbReference type="GO" id="GO:0008892">
    <property type="term" value="F:guanine deaminase activity"/>
    <property type="evidence" value="ECO:0007669"/>
    <property type="project" value="UniProtKB-UniRule"/>
</dbReference>
<evidence type="ECO:0000256" key="7">
    <source>
        <dbReference type="ARBA" id="ARBA00056079"/>
    </source>
</evidence>
<keyword evidence="4 8" id="KW-0378">Hydrolase</keyword>
<dbReference type="PANTHER" id="PTHR11271:SF6">
    <property type="entry name" value="GUANINE DEAMINASE"/>
    <property type="match status" value="1"/>
</dbReference>
<organism evidence="10 11">
    <name type="scientific">Heliocybe sulcata</name>
    <dbReference type="NCBI Taxonomy" id="5364"/>
    <lineage>
        <taxon>Eukaryota</taxon>
        <taxon>Fungi</taxon>
        <taxon>Dikarya</taxon>
        <taxon>Basidiomycota</taxon>
        <taxon>Agaricomycotina</taxon>
        <taxon>Agaricomycetes</taxon>
        <taxon>Gloeophyllales</taxon>
        <taxon>Gloeophyllaceae</taxon>
        <taxon>Heliocybe</taxon>
    </lineage>
</organism>
<dbReference type="SUPFAM" id="SSF51338">
    <property type="entry name" value="Composite domain of metallo-dependent hydrolases"/>
    <property type="match status" value="1"/>
</dbReference>
<dbReference type="GO" id="GO:0008270">
    <property type="term" value="F:zinc ion binding"/>
    <property type="evidence" value="ECO:0007669"/>
    <property type="project" value="UniProtKB-UniRule"/>
</dbReference>
<gene>
    <name evidence="10" type="ORF">OE88DRAFT_993961</name>
</gene>
<dbReference type="Gene3D" id="2.30.40.10">
    <property type="entry name" value="Urease, subunit C, domain 1"/>
    <property type="match status" value="1"/>
</dbReference>
<accession>A0A5C3NB70</accession>
<comment type="pathway">
    <text evidence="1 8">Purine metabolism; guanine degradation; xanthine from guanine: step 1/1.</text>
</comment>
<evidence type="ECO:0000256" key="2">
    <source>
        <dbReference type="ARBA" id="ARBA00006745"/>
    </source>
</evidence>
<dbReference type="PANTHER" id="PTHR11271">
    <property type="entry name" value="GUANINE DEAMINASE"/>
    <property type="match status" value="1"/>
</dbReference>
<dbReference type="InterPro" id="IPR014311">
    <property type="entry name" value="Guanine_deaminase"/>
</dbReference>
<feature type="domain" description="Amidohydrolase-related" evidence="9">
    <location>
        <begin position="78"/>
        <end position="490"/>
    </location>
</feature>
<dbReference type="InterPro" id="IPR032466">
    <property type="entry name" value="Metal_Hydrolase"/>
</dbReference>
<comment type="cofactor">
    <cofactor evidence="8">
        <name>Zn(2+)</name>
        <dbReference type="ChEBI" id="CHEBI:29105"/>
    </cofactor>
    <text evidence="8">Binds 1 zinc ion per subunit.</text>
</comment>
<dbReference type="Pfam" id="PF01979">
    <property type="entry name" value="Amidohydro_1"/>
    <property type="match status" value="1"/>
</dbReference>
<sequence>MSSLASPKFTLFHGAVVNPVNLHHYDAHPHALLCVDAYGDIAWIEEHVPDALVQDVMAKRGLLDSTDVSLIQLKKSEFLMPGFIDTHTHAPQVPNMGAGQQYELLDWLEHVTFPMEKRFEDVKFARETYKAAIRRVIDCGTTTCCYYATLHVEATKILADIIHEYGQRAFVGKCNMNRNCPHDYIEPSTEASIAGTHDVISHIQRLPSLPTPSEHPHADASQLVHPILTPRFAISSTPDLLSALSAIAHGDSSLRIQTHISENVHEIEFTKSLFPECKTYADVYDKYGLLRHNTVLAHAVHLEEEEMEVVRQRGSGISHCPTSNFNLTSGVCKVGELLDRGIKVGLGTDVSGGFSPSILTAIQHASIASKVVSFTPKPDHHPKHKPHFANNALPVSALLHLATLGGAHVCDLGSRVGSFAPGKAFDALVVSVSSRAGNPAIWGVEVDEALGIERGLAGHGGEDHLKRMVEAFMFCGDDRNILRVYVQGRVIGGREWKRD</sequence>
<dbReference type="OrthoDB" id="194468at2759"/>
<dbReference type="SUPFAM" id="SSF51556">
    <property type="entry name" value="Metallo-dependent hydrolases"/>
    <property type="match status" value="1"/>
</dbReference>
<reference evidence="10 11" key="1">
    <citation type="journal article" date="2019" name="Nat. Ecol. Evol.">
        <title>Megaphylogeny resolves global patterns of mushroom evolution.</title>
        <authorList>
            <person name="Varga T."/>
            <person name="Krizsan K."/>
            <person name="Foldi C."/>
            <person name="Dima B."/>
            <person name="Sanchez-Garcia M."/>
            <person name="Sanchez-Ramirez S."/>
            <person name="Szollosi G.J."/>
            <person name="Szarkandi J.G."/>
            <person name="Papp V."/>
            <person name="Albert L."/>
            <person name="Andreopoulos W."/>
            <person name="Angelini C."/>
            <person name="Antonin V."/>
            <person name="Barry K.W."/>
            <person name="Bougher N.L."/>
            <person name="Buchanan P."/>
            <person name="Buyck B."/>
            <person name="Bense V."/>
            <person name="Catcheside P."/>
            <person name="Chovatia M."/>
            <person name="Cooper J."/>
            <person name="Damon W."/>
            <person name="Desjardin D."/>
            <person name="Finy P."/>
            <person name="Geml J."/>
            <person name="Haridas S."/>
            <person name="Hughes K."/>
            <person name="Justo A."/>
            <person name="Karasinski D."/>
            <person name="Kautmanova I."/>
            <person name="Kiss B."/>
            <person name="Kocsube S."/>
            <person name="Kotiranta H."/>
            <person name="LaButti K.M."/>
            <person name="Lechner B.E."/>
            <person name="Liimatainen K."/>
            <person name="Lipzen A."/>
            <person name="Lukacs Z."/>
            <person name="Mihaltcheva S."/>
            <person name="Morgado L.N."/>
            <person name="Niskanen T."/>
            <person name="Noordeloos M.E."/>
            <person name="Ohm R.A."/>
            <person name="Ortiz-Santana B."/>
            <person name="Ovrebo C."/>
            <person name="Racz N."/>
            <person name="Riley R."/>
            <person name="Savchenko A."/>
            <person name="Shiryaev A."/>
            <person name="Soop K."/>
            <person name="Spirin V."/>
            <person name="Szebenyi C."/>
            <person name="Tomsovsky M."/>
            <person name="Tulloss R.E."/>
            <person name="Uehling J."/>
            <person name="Grigoriev I.V."/>
            <person name="Vagvolgyi C."/>
            <person name="Papp T."/>
            <person name="Martin F.M."/>
            <person name="Miettinen O."/>
            <person name="Hibbett D.S."/>
            <person name="Nagy L.G."/>
        </authorList>
    </citation>
    <scope>NUCLEOTIDE SEQUENCE [LARGE SCALE GENOMIC DNA]</scope>
    <source>
        <strain evidence="10 11">OMC1185</strain>
    </source>
</reference>
<dbReference type="EC" id="3.5.4.3" evidence="8"/>